<name>A0A4U1D748_9BACI</name>
<dbReference type="Pfam" id="PF19785">
    <property type="entry name" value="UPF0738"/>
    <property type="match status" value="1"/>
</dbReference>
<proteinExistence type="predicted"/>
<evidence type="ECO:0000313" key="1">
    <source>
        <dbReference type="EMBL" id="TKC18301.1"/>
    </source>
</evidence>
<comment type="caution">
    <text evidence="1">The sequence shown here is derived from an EMBL/GenBank/DDBJ whole genome shotgun (WGS) entry which is preliminary data.</text>
</comment>
<dbReference type="RefSeq" id="WP_136829014.1">
    <property type="nucleotide sequence ID" value="NZ_SWBM01000001.1"/>
</dbReference>
<evidence type="ECO:0000313" key="2">
    <source>
        <dbReference type="Proteomes" id="UP000307756"/>
    </source>
</evidence>
<organism evidence="1 2">
    <name type="scientific">Robertmurraya kyonggiensis</name>
    <dbReference type="NCBI Taxonomy" id="1037680"/>
    <lineage>
        <taxon>Bacteria</taxon>
        <taxon>Bacillati</taxon>
        <taxon>Bacillota</taxon>
        <taxon>Bacilli</taxon>
        <taxon>Bacillales</taxon>
        <taxon>Bacillaceae</taxon>
        <taxon>Robertmurraya</taxon>
    </lineage>
</organism>
<gene>
    <name evidence="1" type="ORF">FA727_01730</name>
</gene>
<sequence>MREKLLVIKTNTTDKNDIALLVNPETNLSEVKATGQMLVDSDGLSFVYVLDINDEYTYLAIKEDFWTELKQGMDSQSKVYLSNSTEHIELENFFEELEYLVENIKGNGNYGEEMVTKVEARF</sequence>
<dbReference type="OrthoDB" id="2966478at2"/>
<protein>
    <submittedName>
        <fullName evidence="1">Uncharacterized protein</fullName>
    </submittedName>
</protein>
<dbReference type="AlphaFoldDB" id="A0A4U1D748"/>
<reference evidence="1 2" key="1">
    <citation type="journal article" date="2011" name="J. Microbiol.">
        <title>Bacillus kyonggiensis sp. nov., isolated from soil of a lettuce field.</title>
        <authorList>
            <person name="Dong K."/>
            <person name="Lee S."/>
        </authorList>
    </citation>
    <scope>NUCLEOTIDE SEQUENCE [LARGE SCALE GENOMIC DNA]</scope>
    <source>
        <strain evidence="1 2">NB22</strain>
    </source>
</reference>
<keyword evidence="2" id="KW-1185">Reference proteome</keyword>
<dbReference type="EMBL" id="SWBM01000001">
    <property type="protein sequence ID" value="TKC18301.1"/>
    <property type="molecule type" value="Genomic_DNA"/>
</dbReference>
<dbReference type="Proteomes" id="UP000307756">
    <property type="component" value="Unassembled WGS sequence"/>
</dbReference>
<accession>A0A4U1D748</accession>
<dbReference type="InterPro" id="IPR020908">
    <property type="entry name" value="UPF0738"/>
</dbReference>